<dbReference type="AlphaFoldDB" id="A0A2I2FIZ2"/>
<dbReference type="GeneID" id="36518804"/>
<dbReference type="Proteomes" id="UP000234585">
    <property type="component" value="Unassembled WGS sequence"/>
</dbReference>
<dbReference type="GO" id="GO:0035336">
    <property type="term" value="P:long-chain fatty-acyl-CoA metabolic process"/>
    <property type="evidence" value="ECO:0007669"/>
    <property type="project" value="TreeGrafter"/>
</dbReference>
<dbReference type="EC" id="1.2.1.84" evidence="1"/>
<comment type="similarity">
    <text evidence="1">Belongs to the fatty acyl-CoA reductase family.</text>
</comment>
<dbReference type="InterPro" id="IPR036291">
    <property type="entry name" value="NAD(P)-bd_dom_sf"/>
</dbReference>
<name>A0A2I2FIZ2_ASPCN</name>
<keyword evidence="1" id="KW-0443">Lipid metabolism</keyword>
<organism evidence="3 4">
    <name type="scientific">Aspergillus candidus</name>
    <dbReference type="NCBI Taxonomy" id="41067"/>
    <lineage>
        <taxon>Eukaryota</taxon>
        <taxon>Fungi</taxon>
        <taxon>Dikarya</taxon>
        <taxon>Ascomycota</taxon>
        <taxon>Pezizomycotina</taxon>
        <taxon>Eurotiomycetes</taxon>
        <taxon>Eurotiomycetidae</taxon>
        <taxon>Eurotiales</taxon>
        <taxon>Aspergillaceae</taxon>
        <taxon>Aspergillus</taxon>
        <taxon>Aspergillus subgen. Circumdati</taxon>
    </lineage>
</organism>
<dbReference type="OrthoDB" id="429813at2759"/>
<accession>A0A2I2FIZ2</accession>
<comment type="function">
    <text evidence="1">Catalyzes the reduction of fatty acyl-CoA to fatty alcohols.</text>
</comment>
<dbReference type="Gene3D" id="3.40.50.720">
    <property type="entry name" value="NAD(P)-binding Rossmann-like Domain"/>
    <property type="match status" value="1"/>
</dbReference>
<dbReference type="EMBL" id="KZ559124">
    <property type="protein sequence ID" value="PLB40579.1"/>
    <property type="molecule type" value="Genomic_DNA"/>
</dbReference>
<keyword evidence="1" id="KW-0521">NADP</keyword>
<comment type="catalytic activity">
    <reaction evidence="1">
        <text>a long-chain fatty acyl-CoA + 2 NADPH + 2 H(+) = a long-chain primary fatty alcohol + 2 NADP(+) + CoA</text>
        <dbReference type="Rhea" id="RHEA:52716"/>
        <dbReference type="ChEBI" id="CHEBI:15378"/>
        <dbReference type="ChEBI" id="CHEBI:57287"/>
        <dbReference type="ChEBI" id="CHEBI:57783"/>
        <dbReference type="ChEBI" id="CHEBI:58349"/>
        <dbReference type="ChEBI" id="CHEBI:77396"/>
        <dbReference type="ChEBI" id="CHEBI:83139"/>
        <dbReference type="EC" id="1.2.1.84"/>
    </reaction>
</comment>
<evidence type="ECO:0000313" key="3">
    <source>
        <dbReference type="EMBL" id="PLB40579.1"/>
    </source>
</evidence>
<dbReference type="GO" id="GO:0080019">
    <property type="term" value="F:alcohol-forming very long-chain fatty acyl-CoA reductase activity"/>
    <property type="evidence" value="ECO:0007669"/>
    <property type="project" value="InterPro"/>
</dbReference>
<dbReference type="RefSeq" id="XP_024674591.1">
    <property type="nucleotide sequence ID" value="XM_024811644.1"/>
</dbReference>
<dbReference type="Pfam" id="PF07993">
    <property type="entry name" value="NAD_binding_4"/>
    <property type="match status" value="1"/>
</dbReference>
<dbReference type="InterPro" id="IPR026055">
    <property type="entry name" value="FAR"/>
</dbReference>
<protein>
    <recommendedName>
        <fullName evidence="1">Fatty acyl-CoA reductase</fullName>
        <ecNumber evidence="1">1.2.1.84</ecNumber>
    </recommendedName>
</protein>
<feature type="domain" description="Thioester reductase (TE)" evidence="2">
    <location>
        <begin position="1"/>
        <end position="151"/>
    </location>
</feature>
<dbReference type="STRING" id="41067.A0A2I2FIZ2"/>
<dbReference type="PANTHER" id="PTHR11011:SF45">
    <property type="entry name" value="FATTY ACYL-COA REDUCTASE CG8306-RELATED"/>
    <property type="match status" value="1"/>
</dbReference>
<gene>
    <name evidence="3" type="ORF">BDW47DRAFT_101361</name>
</gene>
<proteinExistence type="inferred from homology"/>
<reference evidence="3 4" key="1">
    <citation type="submission" date="2017-12" db="EMBL/GenBank/DDBJ databases">
        <authorList>
            <consortium name="DOE Joint Genome Institute"/>
            <person name="Haridas S."/>
            <person name="Kjaerbolling I."/>
            <person name="Vesth T.C."/>
            <person name="Frisvad J.C."/>
            <person name="Nybo J.L."/>
            <person name="Theobald S."/>
            <person name="Kuo A."/>
            <person name="Bowyer P."/>
            <person name="Matsuda Y."/>
            <person name="Mondo S."/>
            <person name="Lyhne E.K."/>
            <person name="Kogle M.E."/>
            <person name="Clum A."/>
            <person name="Lipzen A."/>
            <person name="Salamov A."/>
            <person name="Ngan C.Y."/>
            <person name="Daum C."/>
            <person name="Chiniquy J."/>
            <person name="Barry K."/>
            <person name="LaButti K."/>
            <person name="Simmons B.A."/>
            <person name="Magnuson J.K."/>
            <person name="Mortensen U.H."/>
            <person name="Larsen T.O."/>
            <person name="Grigoriev I.V."/>
            <person name="Baker S.E."/>
            <person name="Andersen M.R."/>
            <person name="Nordberg H.P."/>
            <person name="Cantor M.N."/>
            <person name="Hua S.X."/>
        </authorList>
    </citation>
    <scope>NUCLEOTIDE SEQUENCE [LARGE SCALE GENOMIC DNA]</scope>
    <source>
        <strain evidence="3 4">CBS 102.13</strain>
    </source>
</reference>
<dbReference type="SUPFAM" id="SSF51735">
    <property type="entry name" value="NAD(P)-binding Rossmann-fold domains"/>
    <property type="match status" value="1"/>
</dbReference>
<sequence>MDLCRSFSHLQTFLHVSTTSVNYFLPAGVIEERLYSVRDNEPEPNVQLSTIQETGRSDLEDAFPTPYALAKHIAEKVILSQADWPFLVLIVRPSLFSPALRDPYPLYGSNESILKTLGMSMGSHWSPSRLLQGFGEETILDEIPVDLVANTCLAHLAAGSGGIVHAAANLYMPRKLGDIAVQCHRYVPVDLIERISKGGDPTGAEDLGPLSFRILLRHARTWRIECHRSQHLQRSKNPALGLSLEGHDFEAFMQQRCELMAKIIARQLSQAG</sequence>
<evidence type="ECO:0000259" key="2">
    <source>
        <dbReference type="Pfam" id="PF07993"/>
    </source>
</evidence>
<keyword evidence="1" id="KW-0444">Lipid biosynthesis</keyword>
<dbReference type="GO" id="GO:0005777">
    <property type="term" value="C:peroxisome"/>
    <property type="evidence" value="ECO:0007669"/>
    <property type="project" value="TreeGrafter"/>
</dbReference>
<keyword evidence="4" id="KW-1185">Reference proteome</keyword>
<dbReference type="PANTHER" id="PTHR11011">
    <property type="entry name" value="MALE STERILITY PROTEIN 2-RELATED"/>
    <property type="match status" value="1"/>
</dbReference>
<evidence type="ECO:0000256" key="1">
    <source>
        <dbReference type="RuleBase" id="RU363097"/>
    </source>
</evidence>
<evidence type="ECO:0000313" key="4">
    <source>
        <dbReference type="Proteomes" id="UP000234585"/>
    </source>
</evidence>
<keyword evidence="1" id="KW-0560">Oxidoreductase</keyword>
<dbReference type="GO" id="GO:0102965">
    <property type="term" value="F:alcohol-forming long-chain fatty acyl-CoA reductase activity"/>
    <property type="evidence" value="ECO:0007669"/>
    <property type="project" value="UniProtKB-EC"/>
</dbReference>
<dbReference type="InterPro" id="IPR013120">
    <property type="entry name" value="FAR_NAD-bd"/>
</dbReference>